<dbReference type="InterPro" id="IPR006944">
    <property type="entry name" value="Phage/GTA_portal"/>
</dbReference>
<dbReference type="Gene3D" id="3.30.1120.70">
    <property type="match status" value="1"/>
</dbReference>
<dbReference type="NCBIfam" id="TIGR01537">
    <property type="entry name" value="portal_HK97"/>
    <property type="match status" value="1"/>
</dbReference>
<dbReference type="EMBL" id="AMZQ01000021">
    <property type="protein sequence ID" value="EKU10125.1"/>
    <property type="molecule type" value="Genomic_DNA"/>
</dbReference>
<proteinExistence type="predicted"/>
<dbReference type="RefSeq" id="WP_009497303.1">
    <property type="nucleotide sequence ID" value="NZ_AMZQ01000021.1"/>
</dbReference>
<dbReference type="Pfam" id="PF04860">
    <property type="entry name" value="Phage_portal"/>
    <property type="match status" value="1"/>
</dbReference>
<organism evidence="1 2">
    <name type="scientific">Campylobacter showae CSUNSWCD</name>
    <dbReference type="NCBI Taxonomy" id="1244083"/>
    <lineage>
        <taxon>Bacteria</taxon>
        <taxon>Pseudomonadati</taxon>
        <taxon>Campylobacterota</taxon>
        <taxon>Epsilonproteobacteria</taxon>
        <taxon>Campylobacterales</taxon>
        <taxon>Campylobacteraceae</taxon>
        <taxon>Campylobacter</taxon>
    </lineage>
</organism>
<dbReference type="Gene3D" id="1.20.1270.210">
    <property type="match status" value="1"/>
</dbReference>
<dbReference type="OrthoDB" id="9765386at2"/>
<reference evidence="1 2" key="1">
    <citation type="journal article" date="2013" name="Genome Announc.">
        <title>Genome Sequence of Campylobacter showae UNSWCD, Isolated from a Patient with Crohn's Disease.</title>
        <authorList>
            <person name="Tay A.P."/>
            <person name="Kaakoush N.O."/>
            <person name="Deshpande N.P."/>
            <person name="Chen Z."/>
            <person name="Mitchell H."/>
            <person name="Wilkins M.R."/>
        </authorList>
    </citation>
    <scope>NUCLEOTIDE SEQUENCE [LARGE SCALE GENOMIC DNA]</scope>
    <source>
        <strain evidence="1 2">CSUNSWCD</strain>
    </source>
</reference>
<dbReference type="STRING" id="1244083.CSUNSWCD_1489"/>
<comment type="caution">
    <text evidence="1">The sequence shown here is derived from an EMBL/GenBank/DDBJ whole genome shotgun (WGS) entry which is preliminary data.</text>
</comment>
<dbReference type="Gene3D" id="3.40.140.120">
    <property type="match status" value="1"/>
</dbReference>
<evidence type="ECO:0000313" key="2">
    <source>
        <dbReference type="Proteomes" id="UP000011939"/>
    </source>
</evidence>
<protein>
    <submittedName>
        <fullName evidence="1">Phage portal protein</fullName>
    </submittedName>
</protein>
<dbReference type="PATRIC" id="fig|1244083.3.peg.2471"/>
<name>M5IH53_9BACT</name>
<gene>
    <name evidence="1" type="ORF">CSUNSWCD_1489</name>
</gene>
<accession>M5IH53</accession>
<dbReference type="Proteomes" id="UP000011939">
    <property type="component" value="Unassembled WGS sequence"/>
</dbReference>
<dbReference type="InterPro" id="IPR006427">
    <property type="entry name" value="Portal_HK97"/>
</dbReference>
<sequence>MSKKIKSRLMFGFLKKKNLPKLTRSETGEMFAPTANGGVSITADSAMRISAVYACVRAISETIATLPFEIYEKRGKGKEPAVNHPIRNLIKIAPNEKMNIAQFLEAVLTSMLLRGNAFLRPVRARNGAVASIEFLDPSRVTINDDDEIYYTYTSKKGTFKFSLEDVVNIPYFTIDGLNGLSPVAKCRASLELTQVAENHGRNFFKNAALPNGVIEIPQELNNEAYERMKTSWHKAYSNENAYKTAILEAGATYKGISIPNKDAQFLELRDFQVTDIARMFRVPPHMIADLSKATFSNIEQQSKEFAEFTILPLVVKIEKALNHRLLTPDEWDKYYFKFNINAITRGDMKSRFEAYNLGRNMGVYSANEIRELEDLNPIENGDIYLQPLNMDEAGKAQEKDSNE</sequence>
<dbReference type="AlphaFoldDB" id="M5IH53"/>
<dbReference type="eggNOG" id="COG4695">
    <property type="taxonomic scope" value="Bacteria"/>
</dbReference>
<evidence type="ECO:0000313" key="1">
    <source>
        <dbReference type="EMBL" id="EKU10125.1"/>
    </source>
</evidence>